<evidence type="ECO:0000313" key="2">
    <source>
        <dbReference type="EMBL" id="CRG84639.1"/>
    </source>
</evidence>
<dbReference type="EMBL" id="CVMT01000001">
    <property type="protein sequence ID" value="CRG84639.1"/>
    <property type="molecule type" value="Genomic_DNA"/>
</dbReference>
<evidence type="ECO:0000313" key="3">
    <source>
        <dbReference type="Proteomes" id="UP000054383"/>
    </source>
</evidence>
<organism evidence="2 3">
    <name type="scientific">Talaromyces islandicus</name>
    <name type="common">Penicillium islandicum</name>
    <dbReference type="NCBI Taxonomy" id="28573"/>
    <lineage>
        <taxon>Eukaryota</taxon>
        <taxon>Fungi</taxon>
        <taxon>Dikarya</taxon>
        <taxon>Ascomycota</taxon>
        <taxon>Pezizomycotina</taxon>
        <taxon>Eurotiomycetes</taxon>
        <taxon>Eurotiomycetidae</taxon>
        <taxon>Eurotiales</taxon>
        <taxon>Trichocomaceae</taxon>
        <taxon>Talaromyces</taxon>
        <taxon>Talaromyces sect. Islandici</taxon>
    </lineage>
</organism>
<feature type="region of interest" description="Disordered" evidence="1">
    <location>
        <begin position="66"/>
        <end position="94"/>
    </location>
</feature>
<accession>A0A0U1LNN9</accession>
<proteinExistence type="predicted"/>
<name>A0A0U1LNN9_TALIS</name>
<protein>
    <submittedName>
        <fullName evidence="2">Uncharacterized protein</fullName>
    </submittedName>
</protein>
<sequence>MASTMPSNRSQSSTNLIAPSALRHQDIFRALEASASMLPKYYTNAKKTASASESKTLSGEMDGSAYSDYYHLHQPPPPPPSPVGFPSSPSFRGR</sequence>
<gene>
    <name evidence="2" type="ORF">PISL3812_01896</name>
</gene>
<dbReference type="OrthoDB" id="10445355at2759"/>
<evidence type="ECO:0000256" key="1">
    <source>
        <dbReference type="SAM" id="MobiDB-lite"/>
    </source>
</evidence>
<feature type="compositionally biased region" description="Pro residues" evidence="1">
    <location>
        <begin position="74"/>
        <end position="83"/>
    </location>
</feature>
<dbReference type="AlphaFoldDB" id="A0A0U1LNN9"/>
<reference evidence="2 3" key="1">
    <citation type="submission" date="2015-04" db="EMBL/GenBank/DDBJ databases">
        <authorList>
            <person name="Syromyatnikov M.Y."/>
            <person name="Popov V.N."/>
        </authorList>
    </citation>
    <scope>NUCLEOTIDE SEQUENCE [LARGE SCALE GENOMIC DNA]</scope>
    <source>
        <strain evidence="2">WF-38-12</strain>
    </source>
</reference>
<keyword evidence="3" id="KW-1185">Reference proteome</keyword>
<dbReference type="Proteomes" id="UP000054383">
    <property type="component" value="Unassembled WGS sequence"/>
</dbReference>
<feature type="compositionally biased region" description="Low complexity" evidence="1">
    <location>
        <begin position="84"/>
        <end position="94"/>
    </location>
</feature>